<keyword evidence="2 4" id="KW-0645">Protease</keyword>
<dbReference type="Gene3D" id="2.40.10.10">
    <property type="entry name" value="Trypsin-like serine proteases"/>
    <property type="match status" value="1"/>
</dbReference>
<dbReference type="InterPro" id="IPR001314">
    <property type="entry name" value="Peptidase_S1A"/>
</dbReference>
<dbReference type="PANTHER" id="PTHR24252:SF7">
    <property type="entry name" value="HYALIN"/>
    <property type="match status" value="1"/>
</dbReference>
<organism evidence="4 5">
    <name type="scientific">Saccharopolyspora taberi</name>
    <dbReference type="NCBI Taxonomy" id="60895"/>
    <lineage>
        <taxon>Bacteria</taxon>
        <taxon>Bacillati</taxon>
        <taxon>Actinomycetota</taxon>
        <taxon>Actinomycetes</taxon>
        <taxon>Pseudonocardiales</taxon>
        <taxon>Pseudonocardiaceae</taxon>
        <taxon>Saccharopolyspora</taxon>
    </lineage>
</organism>
<gene>
    <name evidence="4" type="ORF">GCM10010470_12610</name>
</gene>
<keyword evidence="2" id="KW-0720">Serine protease</keyword>
<dbReference type="SUPFAM" id="SSF50494">
    <property type="entry name" value="Trypsin-like serine proteases"/>
    <property type="match status" value="1"/>
</dbReference>
<dbReference type="CDD" id="cd00190">
    <property type="entry name" value="Tryp_SPc"/>
    <property type="match status" value="1"/>
</dbReference>
<dbReference type="EMBL" id="BAAAUX010000005">
    <property type="protein sequence ID" value="GAA2780273.1"/>
    <property type="molecule type" value="Genomic_DNA"/>
</dbReference>
<dbReference type="PROSITE" id="PS00134">
    <property type="entry name" value="TRYPSIN_HIS"/>
    <property type="match status" value="1"/>
</dbReference>
<dbReference type="PRINTS" id="PR00722">
    <property type="entry name" value="CHYMOTRYPSIN"/>
</dbReference>
<proteinExistence type="predicted"/>
<dbReference type="InterPro" id="IPR018114">
    <property type="entry name" value="TRYPSIN_HIS"/>
</dbReference>
<dbReference type="Pfam" id="PF00089">
    <property type="entry name" value="Trypsin"/>
    <property type="match status" value="1"/>
</dbReference>
<comment type="caution">
    <text evidence="4">The sequence shown here is derived from an EMBL/GenBank/DDBJ whole genome shotgun (WGS) entry which is preliminary data.</text>
</comment>
<sequence>MAREMWRLDVEHGMQRALLVAGAVTALAGAHPVAAADAPEPRVLGGSATTPADAPWIVALTDDAGNQFCGGALISPVKVVTAAHCAVDPITGARRSPRELRAVTGRVDLRTQEGTVSEVERAWVHPQYRGFARGHDVAVLTLRAPVQQQPVELVAPDDAARYQPGTVGRVYGWGQTAESGERSQVLQSVEVPVNTDEDCGRAYGDFDAKSMFCAGAPEGGRDACTGDSGGPFVVDGRLTGVVSFGTGCGRPDAPGVYTRLSGFAGEIAGA</sequence>
<evidence type="ECO:0000313" key="5">
    <source>
        <dbReference type="Proteomes" id="UP001500979"/>
    </source>
</evidence>
<feature type="domain" description="Peptidase S1" evidence="3">
    <location>
        <begin position="43"/>
        <end position="270"/>
    </location>
</feature>
<keyword evidence="2" id="KW-0378">Hydrolase</keyword>
<dbReference type="PANTHER" id="PTHR24252">
    <property type="entry name" value="ACROSIN-RELATED"/>
    <property type="match status" value="1"/>
</dbReference>
<dbReference type="InterPro" id="IPR043504">
    <property type="entry name" value="Peptidase_S1_PA_chymotrypsin"/>
</dbReference>
<dbReference type="PROSITE" id="PS00135">
    <property type="entry name" value="TRYPSIN_SER"/>
    <property type="match status" value="1"/>
</dbReference>
<dbReference type="InterPro" id="IPR001254">
    <property type="entry name" value="Trypsin_dom"/>
</dbReference>
<evidence type="ECO:0000313" key="4">
    <source>
        <dbReference type="EMBL" id="GAA2780273.1"/>
    </source>
</evidence>
<dbReference type="Proteomes" id="UP001500979">
    <property type="component" value="Unassembled WGS sequence"/>
</dbReference>
<dbReference type="PROSITE" id="PS50240">
    <property type="entry name" value="TRYPSIN_DOM"/>
    <property type="match status" value="1"/>
</dbReference>
<evidence type="ECO:0000256" key="1">
    <source>
        <dbReference type="ARBA" id="ARBA00023157"/>
    </source>
</evidence>
<dbReference type="GO" id="GO:0006508">
    <property type="term" value="P:proteolysis"/>
    <property type="evidence" value="ECO:0007669"/>
    <property type="project" value="UniProtKB-KW"/>
</dbReference>
<reference evidence="4 5" key="1">
    <citation type="journal article" date="2019" name="Int. J. Syst. Evol. Microbiol.">
        <title>The Global Catalogue of Microorganisms (GCM) 10K type strain sequencing project: providing services to taxonomists for standard genome sequencing and annotation.</title>
        <authorList>
            <consortium name="The Broad Institute Genomics Platform"/>
            <consortium name="The Broad Institute Genome Sequencing Center for Infectious Disease"/>
            <person name="Wu L."/>
            <person name="Ma J."/>
        </authorList>
    </citation>
    <scope>NUCLEOTIDE SEQUENCE [LARGE SCALE GENOMIC DNA]</scope>
    <source>
        <strain evidence="4 5">JCM 9383</strain>
    </source>
</reference>
<dbReference type="InterPro" id="IPR009003">
    <property type="entry name" value="Peptidase_S1_PA"/>
</dbReference>
<name>A0ABN3V781_9PSEU</name>
<accession>A0ABN3V781</accession>
<dbReference type="SMART" id="SM00020">
    <property type="entry name" value="Tryp_SPc"/>
    <property type="match status" value="1"/>
</dbReference>
<dbReference type="InterPro" id="IPR033116">
    <property type="entry name" value="TRYPSIN_SER"/>
</dbReference>
<evidence type="ECO:0000256" key="2">
    <source>
        <dbReference type="RuleBase" id="RU363034"/>
    </source>
</evidence>
<evidence type="ECO:0000259" key="3">
    <source>
        <dbReference type="PROSITE" id="PS50240"/>
    </source>
</evidence>
<keyword evidence="1" id="KW-1015">Disulfide bond</keyword>
<keyword evidence="5" id="KW-1185">Reference proteome</keyword>
<dbReference type="GO" id="GO:0008233">
    <property type="term" value="F:peptidase activity"/>
    <property type="evidence" value="ECO:0007669"/>
    <property type="project" value="UniProtKB-KW"/>
</dbReference>
<protein>
    <submittedName>
        <fullName evidence="4">Serine protease</fullName>
    </submittedName>
</protein>